<dbReference type="AlphaFoldDB" id="A0A238H2R5"/>
<name>A0A238H2R5_9BURK</name>
<gene>
    <name evidence="1" type="ORF">BSIN_0083</name>
</gene>
<dbReference type="EMBL" id="FXAN01000040">
    <property type="protein sequence ID" value="SMF99353.1"/>
    <property type="molecule type" value="Genomic_DNA"/>
</dbReference>
<proteinExistence type="predicted"/>
<accession>A0A238H2R5</accession>
<protein>
    <submittedName>
        <fullName evidence="1">Uncharacterized protein</fullName>
    </submittedName>
</protein>
<evidence type="ECO:0000313" key="2">
    <source>
        <dbReference type="Proteomes" id="UP000198460"/>
    </source>
</evidence>
<dbReference type="Proteomes" id="UP000198460">
    <property type="component" value="Unassembled WGS sequence"/>
</dbReference>
<reference evidence="1 2" key="1">
    <citation type="submission" date="2017-04" db="EMBL/GenBank/DDBJ databases">
        <authorList>
            <person name="Afonso C.L."/>
            <person name="Miller P.J."/>
            <person name="Scott M.A."/>
            <person name="Spackman E."/>
            <person name="Goraichik I."/>
            <person name="Dimitrov K.M."/>
            <person name="Suarez D.L."/>
            <person name="Swayne D.E."/>
        </authorList>
    </citation>
    <scope>NUCLEOTIDE SEQUENCE [LARGE SCALE GENOMIC DNA]</scope>
    <source>
        <strain evidence="1">LMG 28154</strain>
    </source>
</reference>
<sequence>MNSTGFMAGLLNNQIGCVARCCFLYWKIAGVHRLWGARVCIEIELISMSAFAETDWPGA</sequence>
<organism evidence="1 2">
    <name type="scientific">Burkholderia singularis</name>
    <dbReference type="NCBI Taxonomy" id="1503053"/>
    <lineage>
        <taxon>Bacteria</taxon>
        <taxon>Pseudomonadati</taxon>
        <taxon>Pseudomonadota</taxon>
        <taxon>Betaproteobacteria</taxon>
        <taxon>Burkholderiales</taxon>
        <taxon>Burkholderiaceae</taxon>
        <taxon>Burkholderia</taxon>
        <taxon>pseudomallei group</taxon>
    </lineage>
</organism>
<evidence type="ECO:0000313" key="1">
    <source>
        <dbReference type="EMBL" id="SMF99353.1"/>
    </source>
</evidence>